<comment type="caution">
    <text evidence="2">The sequence shown here is derived from an EMBL/GenBank/DDBJ whole genome shotgun (WGS) entry which is preliminary data.</text>
</comment>
<name>U2PZI2_9CLOT</name>
<dbReference type="CDD" id="cd02440">
    <property type="entry name" value="AdoMet_MTases"/>
    <property type="match status" value="1"/>
</dbReference>
<dbReference type="PANTHER" id="PTHR45036">
    <property type="entry name" value="METHYLTRANSFERASE LIKE 7B"/>
    <property type="match status" value="1"/>
</dbReference>
<dbReference type="STRING" id="1294142.CINTURNW_0881"/>
<dbReference type="InterPro" id="IPR013216">
    <property type="entry name" value="Methyltransf_11"/>
</dbReference>
<sequence>MNNSDNIKIYRNWVKIYDLLFGSKYINKQREVEISMLNLKNEDKILFVGIGTGEDLRFIPEGIGVTGVDITNEMLDIARKKARELGLKEAKIINMDGQNLDFEEDTFDYVVLNLILSVIPNANKALKEAYRVLKPGGKVAVFDKFLDERKDPNILRRLLNSITRSLGTDINRRFSDMLDRVNLKVIEEKNSILGGRYRIIILQK</sequence>
<dbReference type="EMBL" id="APJA01000009">
    <property type="protein sequence ID" value="ERK31930.1"/>
    <property type="molecule type" value="Genomic_DNA"/>
</dbReference>
<accession>U2PZI2</accession>
<dbReference type="PATRIC" id="fig|1294142.3.peg.880"/>
<dbReference type="PANTHER" id="PTHR45036:SF1">
    <property type="entry name" value="METHYLTRANSFERASE LIKE 7A"/>
    <property type="match status" value="1"/>
</dbReference>
<dbReference type="GO" id="GO:0008757">
    <property type="term" value="F:S-adenosylmethionine-dependent methyltransferase activity"/>
    <property type="evidence" value="ECO:0007669"/>
    <property type="project" value="InterPro"/>
</dbReference>
<dbReference type="GO" id="GO:0032259">
    <property type="term" value="P:methylation"/>
    <property type="evidence" value="ECO:0007669"/>
    <property type="project" value="UniProtKB-KW"/>
</dbReference>
<evidence type="ECO:0000313" key="2">
    <source>
        <dbReference type="EMBL" id="ERK31930.1"/>
    </source>
</evidence>
<protein>
    <submittedName>
        <fullName evidence="2">Phosphatidylethanolamine N-methyltransferase</fullName>
    </submittedName>
</protein>
<keyword evidence="2" id="KW-0489">Methyltransferase</keyword>
<organism evidence="2 3">
    <name type="scientific">Clostridium intestinale URNW</name>
    <dbReference type="NCBI Taxonomy" id="1294142"/>
    <lineage>
        <taxon>Bacteria</taxon>
        <taxon>Bacillati</taxon>
        <taxon>Bacillota</taxon>
        <taxon>Clostridia</taxon>
        <taxon>Eubacteriales</taxon>
        <taxon>Clostridiaceae</taxon>
        <taxon>Clostridium</taxon>
    </lineage>
</organism>
<dbReference type="InterPro" id="IPR052356">
    <property type="entry name" value="Thiol_S-MT"/>
</dbReference>
<dbReference type="AlphaFoldDB" id="U2PZI2"/>
<dbReference type="Gene3D" id="3.40.50.150">
    <property type="entry name" value="Vaccinia Virus protein VP39"/>
    <property type="match status" value="1"/>
</dbReference>
<dbReference type="Proteomes" id="UP000016721">
    <property type="component" value="Unassembled WGS sequence"/>
</dbReference>
<dbReference type="Pfam" id="PF08241">
    <property type="entry name" value="Methyltransf_11"/>
    <property type="match status" value="1"/>
</dbReference>
<dbReference type="eggNOG" id="COG2226">
    <property type="taxonomic scope" value="Bacteria"/>
</dbReference>
<evidence type="ECO:0000313" key="3">
    <source>
        <dbReference type="Proteomes" id="UP000016721"/>
    </source>
</evidence>
<keyword evidence="2" id="KW-0808">Transferase</keyword>
<keyword evidence="3" id="KW-1185">Reference proteome</keyword>
<dbReference type="HOGENOM" id="CLU_037990_7_0_9"/>
<gene>
    <name evidence="2" type="ORF">CINTURNW_0881</name>
</gene>
<dbReference type="InterPro" id="IPR029063">
    <property type="entry name" value="SAM-dependent_MTases_sf"/>
</dbReference>
<dbReference type="SUPFAM" id="SSF53335">
    <property type="entry name" value="S-adenosyl-L-methionine-dependent methyltransferases"/>
    <property type="match status" value="1"/>
</dbReference>
<reference evidence="2 3" key="1">
    <citation type="journal article" date="2013" name="Genome Announc.">
        <title>Draft Genome Sequence of the Hydrogen- and Ethanol-Producing Bacterium Clostridium intestinale Strain URNW.</title>
        <authorList>
            <person name="Lal S."/>
            <person name="Ramachandran U."/>
            <person name="Zhang X."/>
            <person name="Sparling R."/>
            <person name="Levin D.B."/>
        </authorList>
    </citation>
    <scope>NUCLEOTIDE SEQUENCE [LARGE SCALE GENOMIC DNA]</scope>
    <source>
        <strain evidence="2 3">URNW</strain>
    </source>
</reference>
<proteinExistence type="predicted"/>
<evidence type="ECO:0000259" key="1">
    <source>
        <dbReference type="Pfam" id="PF08241"/>
    </source>
</evidence>
<feature type="domain" description="Methyltransferase type 11" evidence="1">
    <location>
        <begin position="48"/>
        <end position="140"/>
    </location>
</feature>